<keyword evidence="9" id="KW-0812">Transmembrane</keyword>
<keyword evidence="6 8" id="KW-0067">ATP-binding</keyword>
<dbReference type="InterPro" id="IPR019734">
    <property type="entry name" value="TPR_rpt"/>
</dbReference>
<dbReference type="SUPFAM" id="SSF56112">
    <property type="entry name" value="Protein kinase-like (PK-like)"/>
    <property type="match status" value="1"/>
</dbReference>
<dbReference type="SUPFAM" id="SSF81901">
    <property type="entry name" value="HCP-like"/>
    <property type="match status" value="2"/>
</dbReference>
<keyword evidence="7" id="KW-0802">TPR repeat</keyword>
<proteinExistence type="predicted"/>
<keyword evidence="3" id="KW-0808">Transferase</keyword>
<dbReference type="PANTHER" id="PTHR43289">
    <property type="entry name" value="MITOGEN-ACTIVATED PROTEIN KINASE KINASE KINASE 20-RELATED"/>
    <property type="match status" value="1"/>
</dbReference>
<evidence type="ECO:0000313" key="12">
    <source>
        <dbReference type="Proteomes" id="UP000326354"/>
    </source>
</evidence>
<dbReference type="InterPro" id="IPR008271">
    <property type="entry name" value="Ser/Thr_kinase_AS"/>
</dbReference>
<dbReference type="GO" id="GO:0005524">
    <property type="term" value="F:ATP binding"/>
    <property type="evidence" value="ECO:0007669"/>
    <property type="project" value="UniProtKB-UniRule"/>
</dbReference>
<dbReference type="Pfam" id="PF08238">
    <property type="entry name" value="Sel1"/>
    <property type="match status" value="4"/>
</dbReference>
<organism evidence="11 12">
    <name type="scientific">Uabimicrobium amorphum</name>
    <dbReference type="NCBI Taxonomy" id="2596890"/>
    <lineage>
        <taxon>Bacteria</taxon>
        <taxon>Pseudomonadati</taxon>
        <taxon>Planctomycetota</taxon>
        <taxon>Candidatus Uabimicrobiia</taxon>
        <taxon>Candidatus Uabimicrobiales</taxon>
        <taxon>Candidatus Uabimicrobiaceae</taxon>
        <taxon>Candidatus Uabimicrobium</taxon>
    </lineage>
</organism>
<evidence type="ECO:0000256" key="1">
    <source>
        <dbReference type="ARBA" id="ARBA00012513"/>
    </source>
</evidence>
<keyword evidence="9" id="KW-0472">Membrane</keyword>
<dbReference type="PROSITE" id="PS00108">
    <property type="entry name" value="PROTEIN_KINASE_ST"/>
    <property type="match status" value="1"/>
</dbReference>
<evidence type="ECO:0000256" key="9">
    <source>
        <dbReference type="SAM" id="Phobius"/>
    </source>
</evidence>
<dbReference type="Pfam" id="PF00069">
    <property type="entry name" value="Pkinase"/>
    <property type="match status" value="1"/>
</dbReference>
<feature type="domain" description="Protein kinase" evidence="10">
    <location>
        <begin position="77"/>
        <end position="337"/>
    </location>
</feature>
<feature type="repeat" description="TPR" evidence="7">
    <location>
        <begin position="575"/>
        <end position="608"/>
    </location>
</feature>
<dbReference type="FunFam" id="1.10.510.10:FF:000021">
    <property type="entry name" value="Serine/threonine protein kinase"/>
    <property type="match status" value="1"/>
</dbReference>
<dbReference type="InterPro" id="IPR011990">
    <property type="entry name" value="TPR-like_helical_dom_sf"/>
</dbReference>
<evidence type="ECO:0000256" key="3">
    <source>
        <dbReference type="ARBA" id="ARBA00022679"/>
    </source>
</evidence>
<dbReference type="KEGG" id="uam:UABAM_02076"/>
<keyword evidence="4 8" id="KW-0547">Nucleotide-binding</keyword>
<dbReference type="Gene3D" id="1.10.510.10">
    <property type="entry name" value="Transferase(Phosphotransferase) domain 1"/>
    <property type="match status" value="1"/>
</dbReference>
<keyword evidence="12" id="KW-1185">Reference proteome</keyword>
<dbReference type="AlphaFoldDB" id="A0A5S9IKU6"/>
<keyword evidence="5 11" id="KW-0418">Kinase</keyword>
<dbReference type="SMART" id="SM00220">
    <property type="entry name" value="S_TKc"/>
    <property type="match status" value="1"/>
</dbReference>
<dbReference type="PROSITE" id="PS00107">
    <property type="entry name" value="PROTEIN_KINASE_ATP"/>
    <property type="match status" value="1"/>
</dbReference>
<dbReference type="PROSITE" id="PS50005">
    <property type="entry name" value="TPR"/>
    <property type="match status" value="1"/>
</dbReference>
<dbReference type="InterPro" id="IPR006597">
    <property type="entry name" value="Sel1-like"/>
</dbReference>
<dbReference type="EC" id="2.7.11.1" evidence="1"/>
<evidence type="ECO:0000256" key="5">
    <source>
        <dbReference type="ARBA" id="ARBA00022777"/>
    </source>
</evidence>
<evidence type="ECO:0000256" key="8">
    <source>
        <dbReference type="PROSITE-ProRule" id="PRU10141"/>
    </source>
</evidence>
<dbReference type="Gene3D" id="1.25.40.10">
    <property type="entry name" value="Tetratricopeptide repeat domain"/>
    <property type="match status" value="3"/>
</dbReference>
<evidence type="ECO:0000313" key="11">
    <source>
        <dbReference type="EMBL" id="BBM83723.1"/>
    </source>
</evidence>
<dbReference type="PANTHER" id="PTHR43289:SF6">
    <property type="entry name" value="SERINE_THREONINE-PROTEIN KINASE NEKL-3"/>
    <property type="match status" value="1"/>
</dbReference>
<reference evidence="11 12" key="1">
    <citation type="submission" date="2019-08" db="EMBL/GenBank/DDBJ databases">
        <title>Complete genome sequence of Candidatus Uab amorphum.</title>
        <authorList>
            <person name="Shiratori T."/>
            <person name="Suzuki S."/>
            <person name="Kakizawa Y."/>
            <person name="Ishida K."/>
        </authorList>
    </citation>
    <scope>NUCLEOTIDE SEQUENCE [LARGE SCALE GENOMIC DNA]</scope>
    <source>
        <strain evidence="11 12">SRT547</strain>
    </source>
</reference>
<dbReference type="CDD" id="cd14014">
    <property type="entry name" value="STKc_PknB_like"/>
    <property type="match status" value="1"/>
</dbReference>
<protein>
    <recommendedName>
        <fullName evidence="1">non-specific serine/threonine protein kinase</fullName>
        <ecNumber evidence="1">2.7.11.1</ecNumber>
    </recommendedName>
</protein>
<dbReference type="InterPro" id="IPR000719">
    <property type="entry name" value="Prot_kinase_dom"/>
</dbReference>
<feature type="transmembrane region" description="Helical" evidence="9">
    <location>
        <begin position="361"/>
        <end position="382"/>
    </location>
</feature>
<evidence type="ECO:0000256" key="7">
    <source>
        <dbReference type="PROSITE-ProRule" id="PRU00339"/>
    </source>
</evidence>
<dbReference type="InterPro" id="IPR011009">
    <property type="entry name" value="Kinase-like_dom_sf"/>
</dbReference>
<evidence type="ECO:0000259" key="10">
    <source>
        <dbReference type="PROSITE" id="PS50011"/>
    </source>
</evidence>
<dbReference type="RefSeq" id="WP_151967911.1">
    <property type="nucleotide sequence ID" value="NZ_AP019860.1"/>
</dbReference>
<dbReference type="Proteomes" id="UP000326354">
    <property type="component" value="Chromosome"/>
</dbReference>
<dbReference type="EMBL" id="AP019860">
    <property type="protein sequence ID" value="BBM83723.1"/>
    <property type="molecule type" value="Genomic_DNA"/>
</dbReference>
<evidence type="ECO:0000256" key="2">
    <source>
        <dbReference type="ARBA" id="ARBA00022527"/>
    </source>
</evidence>
<gene>
    <name evidence="11" type="ORF">UABAM_02076</name>
</gene>
<sequence>MTVKTNPQQNIKFGQIALSHNMVDSKTLTYCMQLLKTSTGKNLSDIMLEHGFLNHQQVSHIKSKVAQSALPSQIGRYKILNEIGRGGMGIIYKVQDTLGGRIVAMKVLIRSSQENNMRFLREAKATARLRHPNIVTLYDIGQDQDKYFFTMDFIEGVPLDEFIKSDATISVRKIAVLMTKICAAIHFAHQHGIIHRDIKPANIMMDANENPKVMDFGLAKLQDASQKLSVSGTMIGTIYYMPPEQVEGRIASIDERSDVYSLGALLYTLLTNRPPFSGHTITQVSKQILEKDPVPPSNIKQIVPKSLDAICLKALAKKQDMRYQSTEDMCNDLEKFLRGEKISKDKGQQQRKIKKWLAKNLILLGIFAITLAVVVTLFSSSYNNLYKQYQKLSSQRLSTPDALFIKAFHYFLDTQREHGQALIDSICTPDAPPRYHLLKVLYDREHQAQDPLKKQVNKYFSLTDDNNKYVCYIKGRLYSYKLISHENRVAQALAWYKKGAEQNFAPCIESMGTIYFYEPSFKDDKRAFALFQKASPEYHWATYFLANMYLQGIAVKKDPQKALQLHRNAAQRGNLSSMCLMGDHHVQAGNIKQAIEWYQKAIEHNDHTLAYFNLGKIYLEREDYHDTVQGTFLILRACTGNIPGARLYLAKWYMSKKSYHLSRKLLYRSQQAEAFYLLGEIFRNGWGIKSDKKKARQLYRKAAKLNFAKAQQRLDKIKD</sequence>
<keyword evidence="9" id="KW-1133">Transmembrane helix</keyword>
<accession>A0A5S9IKU6</accession>
<dbReference type="SMART" id="SM00671">
    <property type="entry name" value="SEL1"/>
    <property type="match status" value="5"/>
</dbReference>
<feature type="binding site" evidence="8">
    <location>
        <position position="106"/>
    </location>
    <ligand>
        <name>ATP</name>
        <dbReference type="ChEBI" id="CHEBI:30616"/>
    </ligand>
</feature>
<evidence type="ECO:0000256" key="4">
    <source>
        <dbReference type="ARBA" id="ARBA00022741"/>
    </source>
</evidence>
<dbReference type="PROSITE" id="PS50011">
    <property type="entry name" value="PROTEIN_KINASE_DOM"/>
    <property type="match status" value="1"/>
</dbReference>
<name>A0A5S9IKU6_UABAM</name>
<dbReference type="GO" id="GO:0004674">
    <property type="term" value="F:protein serine/threonine kinase activity"/>
    <property type="evidence" value="ECO:0007669"/>
    <property type="project" value="UniProtKB-KW"/>
</dbReference>
<dbReference type="Gene3D" id="3.30.200.20">
    <property type="entry name" value="Phosphorylase Kinase, domain 1"/>
    <property type="match status" value="1"/>
</dbReference>
<dbReference type="OrthoDB" id="288878at2"/>
<keyword evidence="2" id="KW-0723">Serine/threonine-protein kinase</keyword>
<dbReference type="InterPro" id="IPR017441">
    <property type="entry name" value="Protein_kinase_ATP_BS"/>
</dbReference>
<evidence type="ECO:0000256" key="6">
    <source>
        <dbReference type="ARBA" id="ARBA00022840"/>
    </source>
</evidence>